<evidence type="ECO:0000256" key="2">
    <source>
        <dbReference type="ARBA" id="ARBA00022692"/>
    </source>
</evidence>
<name>A0A4R1YPE4_9RHOB</name>
<organism evidence="7 8">
    <name type="scientific">Rhodovulum steppense</name>
    <dbReference type="NCBI Taxonomy" id="540251"/>
    <lineage>
        <taxon>Bacteria</taxon>
        <taxon>Pseudomonadati</taxon>
        <taxon>Pseudomonadota</taxon>
        <taxon>Alphaproteobacteria</taxon>
        <taxon>Rhodobacterales</taxon>
        <taxon>Paracoccaceae</taxon>
        <taxon>Rhodovulum</taxon>
    </lineage>
</organism>
<comment type="caution">
    <text evidence="7">The sequence shown here is derived from an EMBL/GenBank/DDBJ whole genome shotgun (WGS) entry which is preliminary data.</text>
</comment>
<keyword evidence="4 5" id="KW-0472">Membrane</keyword>
<gene>
    <name evidence="7" type="ORF">EV216_12150</name>
</gene>
<dbReference type="GO" id="GO:0016020">
    <property type="term" value="C:membrane"/>
    <property type="evidence" value="ECO:0007669"/>
    <property type="project" value="UniProtKB-SubCell"/>
</dbReference>
<dbReference type="RefSeq" id="WP_132696063.1">
    <property type="nucleotide sequence ID" value="NZ_SLVM01000021.1"/>
</dbReference>
<dbReference type="InterPro" id="IPR010817">
    <property type="entry name" value="HemY_N"/>
</dbReference>
<protein>
    <submittedName>
        <fullName evidence="7">HemY protein</fullName>
    </submittedName>
</protein>
<dbReference type="SUPFAM" id="SSF48452">
    <property type="entry name" value="TPR-like"/>
    <property type="match status" value="1"/>
</dbReference>
<sequence length="465" mass="50424">MLWSILKILIFVAIVAGLTYGAGILMENAPGLRIAVADIEFALGPLQAVILALALVAAVWLLLKLAGFLVALLRFLNGDETAISRYFNRSRERRGFQALADGMLALASGESRLAMSNAAKAERYLRRPELTNLLSAQAAEMSGDRTRATEIYKKLLQDDRTRFVGIRGLMKQKLSEGDTDTAMKLAEKAFALKPRHEETQDTLLQLQARAEDWKGARQTLNAKLRHGSLPRDVHKRRDAILALCEARDLMVDGEGPRARDMAIEANRLSPDLIPAAALAARALDQQDKPKQALKVLKRAWEIQPHPDLAAAFAELQPDETPAERVTRFETLAAGKPDEPETRMLMAELHIAAEDFPAARKALGDLVATDPTARVLTLMAAIERGMGADDSVVRGYLARALSAPPGSQWVCDSCSAAHETWAPVCTRCHGFDTLAWKRAPAPQIALPGAADMLPLLVGAADGGSAG</sequence>
<dbReference type="PIRSF" id="PIRSF031802">
    <property type="entry name" value="UCP031802"/>
    <property type="match status" value="1"/>
</dbReference>
<keyword evidence="8" id="KW-1185">Reference proteome</keyword>
<feature type="transmembrane region" description="Helical" evidence="5">
    <location>
        <begin position="45"/>
        <end position="76"/>
    </location>
</feature>
<comment type="subcellular location">
    <subcellularLocation>
        <location evidence="1">Membrane</location>
    </subcellularLocation>
</comment>
<evidence type="ECO:0000256" key="1">
    <source>
        <dbReference type="ARBA" id="ARBA00004370"/>
    </source>
</evidence>
<dbReference type="Gene3D" id="1.25.40.10">
    <property type="entry name" value="Tetratricopeptide repeat domain"/>
    <property type="match status" value="2"/>
</dbReference>
<dbReference type="InterPro" id="IPR016982">
    <property type="entry name" value="Mms48"/>
</dbReference>
<dbReference type="Pfam" id="PF14559">
    <property type="entry name" value="TPR_19"/>
    <property type="match status" value="1"/>
</dbReference>
<evidence type="ECO:0000313" key="7">
    <source>
        <dbReference type="EMBL" id="TCM80013.1"/>
    </source>
</evidence>
<evidence type="ECO:0000313" key="8">
    <source>
        <dbReference type="Proteomes" id="UP000295277"/>
    </source>
</evidence>
<evidence type="ECO:0000256" key="4">
    <source>
        <dbReference type="ARBA" id="ARBA00023136"/>
    </source>
</evidence>
<evidence type="ECO:0000256" key="5">
    <source>
        <dbReference type="SAM" id="Phobius"/>
    </source>
</evidence>
<keyword evidence="3 5" id="KW-1133">Transmembrane helix</keyword>
<keyword evidence="2 5" id="KW-0812">Transmembrane</keyword>
<dbReference type="Proteomes" id="UP000295277">
    <property type="component" value="Unassembled WGS sequence"/>
</dbReference>
<reference evidence="7 8" key="1">
    <citation type="submission" date="2019-03" db="EMBL/GenBank/DDBJ databases">
        <title>Genomic Encyclopedia of Type Strains, Phase IV (KMG-IV): sequencing the most valuable type-strain genomes for metagenomic binning, comparative biology and taxonomic classification.</title>
        <authorList>
            <person name="Goeker M."/>
        </authorList>
    </citation>
    <scope>NUCLEOTIDE SEQUENCE [LARGE SCALE GENOMIC DNA]</scope>
    <source>
        <strain evidence="7 8">DSM 21153</strain>
    </source>
</reference>
<dbReference type="InterPro" id="IPR011990">
    <property type="entry name" value="TPR-like_helical_dom_sf"/>
</dbReference>
<dbReference type="AlphaFoldDB" id="A0A4R1YPE4"/>
<feature type="domain" description="HemY N-terminal" evidence="6">
    <location>
        <begin position="33"/>
        <end position="143"/>
    </location>
</feature>
<evidence type="ECO:0000256" key="3">
    <source>
        <dbReference type="ARBA" id="ARBA00022989"/>
    </source>
</evidence>
<dbReference type="Pfam" id="PF07219">
    <property type="entry name" value="HemY_N"/>
    <property type="match status" value="1"/>
</dbReference>
<accession>A0A4R1YPE4</accession>
<dbReference type="OrthoDB" id="9798343at2"/>
<evidence type="ECO:0000259" key="6">
    <source>
        <dbReference type="Pfam" id="PF07219"/>
    </source>
</evidence>
<dbReference type="EMBL" id="SLVM01000021">
    <property type="protein sequence ID" value="TCM80013.1"/>
    <property type="molecule type" value="Genomic_DNA"/>
</dbReference>
<proteinExistence type="predicted"/>